<gene>
    <name evidence="4" type="ORF">H103_03501</name>
</gene>
<sequence length="397" mass="42427">MVKSLFITLYLSLLYCCCGTASSLKSGAVPGLFPREQICAKSGFVQCGNPNVPKNFCCSENSDCLVIDNASTVICCPRGSDCKTIRPITCDVQLQNVAVDPGSSIKTTKLTGDLPKCGSMCCPHGYACQNRSCVLVNASSEPVRSPEPAPSASISISPTAPSSSTSKPNSTEAPATSPAAEQKCNNFPPGAIVAGFVPGIVCGIIISVIFSCLKRKSAEKSQALHPDAGNYRQKSVDGTVISISDPMPSSAQDSFRTDFLRQQASYYESENNNNRRSRIQRTSDRVRSLFAPKFSVITDPPPPDVPQMPATPQNRAFPQRSSSTESIKVYSPVYLGNENRLKPPIGLTASGRPPTTFTEMMERVGFQNGRGSPCYHVSNTPPPPISKTSTGSPLKQI</sequence>
<dbReference type="HOGENOM" id="CLU_035048_1_0_1"/>
<organism evidence="4">
    <name type="scientific">Trichophyton rubrum CBS 288.86</name>
    <dbReference type="NCBI Taxonomy" id="1215330"/>
    <lineage>
        <taxon>Eukaryota</taxon>
        <taxon>Fungi</taxon>
        <taxon>Dikarya</taxon>
        <taxon>Ascomycota</taxon>
        <taxon>Pezizomycotina</taxon>
        <taxon>Eurotiomycetes</taxon>
        <taxon>Eurotiomycetidae</taxon>
        <taxon>Onygenales</taxon>
        <taxon>Arthrodermataceae</taxon>
        <taxon>Trichophyton</taxon>
    </lineage>
</organism>
<proteinExistence type="predicted"/>
<evidence type="ECO:0000313" key="4">
    <source>
        <dbReference type="EMBL" id="EZF53589.1"/>
    </source>
</evidence>
<name>A0A022W5P9_TRIRU</name>
<accession>A0A022W5P9</accession>
<keyword evidence="2" id="KW-0812">Transmembrane</keyword>
<protein>
    <recommendedName>
        <fullName evidence="5">Mid2 domain-containing protein</fullName>
    </recommendedName>
</protein>
<evidence type="ECO:0000256" key="1">
    <source>
        <dbReference type="SAM" id="MobiDB-lite"/>
    </source>
</evidence>
<feature type="region of interest" description="Disordered" evidence="1">
    <location>
        <begin position="368"/>
        <end position="397"/>
    </location>
</feature>
<dbReference type="AlphaFoldDB" id="A0A022W5P9"/>
<keyword evidence="3" id="KW-0732">Signal</keyword>
<feature type="compositionally biased region" description="Polar residues" evidence="1">
    <location>
        <begin position="386"/>
        <end position="397"/>
    </location>
</feature>
<feature type="chain" id="PRO_5001508171" description="Mid2 domain-containing protein" evidence="3">
    <location>
        <begin position="24"/>
        <end position="397"/>
    </location>
</feature>
<evidence type="ECO:0000256" key="2">
    <source>
        <dbReference type="SAM" id="Phobius"/>
    </source>
</evidence>
<reference evidence="4" key="1">
    <citation type="submission" date="2014-02" db="EMBL/GenBank/DDBJ databases">
        <title>The Genome Sequence of Trichophyton rubrum (morphotype fischeri) CBS 288.86.</title>
        <authorList>
            <consortium name="The Broad Institute Genomics Platform"/>
            <person name="Cuomo C.A."/>
            <person name="White T.C."/>
            <person name="Graser Y."/>
            <person name="Martinez-Rossi N."/>
            <person name="Heitman J."/>
            <person name="Young S.K."/>
            <person name="Zeng Q."/>
            <person name="Gargeya S."/>
            <person name="Abouelleil A."/>
            <person name="Alvarado L."/>
            <person name="Chapman S.B."/>
            <person name="Gainer-Dewar J."/>
            <person name="Goldberg J."/>
            <person name="Griggs A."/>
            <person name="Gujja S."/>
            <person name="Hansen M."/>
            <person name="Howarth C."/>
            <person name="Imamovic A."/>
            <person name="Larimer J."/>
            <person name="Martinez D."/>
            <person name="Murphy C."/>
            <person name="Pearson M.D."/>
            <person name="Persinoti G."/>
            <person name="Poon T."/>
            <person name="Priest M."/>
            <person name="Roberts A.D."/>
            <person name="Saif S."/>
            <person name="Shea T.D."/>
            <person name="Sykes S.N."/>
            <person name="Wortman J."/>
            <person name="Nusbaum C."/>
            <person name="Birren B."/>
        </authorList>
    </citation>
    <scope>NUCLEOTIDE SEQUENCE [LARGE SCALE GENOMIC DNA]</scope>
    <source>
        <strain evidence="4">CBS 288.86</strain>
    </source>
</reference>
<feature type="region of interest" description="Disordered" evidence="1">
    <location>
        <begin position="144"/>
        <end position="181"/>
    </location>
</feature>
<dbReference type="OrthoDB" id="5338512at2759"/>
<dbReference type="EMBL" id="KK207814">
    <property type="protein sequence ID" value="EZF53589.1"/>
    <property type="molecule type" value="Genomic_DNA"/>
</dbReference>
<keyword evidence="2" id="KW-0472">Membrane</keyword>
<evidence type="ECO:0008006" key="5">
    <source>
        <dbReference type="Google" id="ProtNLM"/>
    </source>
</evidence>
<keyword evidence="2" id="KW-1133">Transmembrane helix</keyword>
<feature type="compositionally biased region" description="Low complexity" evidence="1">
    <location>
        <begin position="150"/>
        <end position="173"/>
    </location>
</feature>
<feature type="transmembrane region" description="Helical" evidence="2">
    <location>
        <begin position="191"/>
        <end position="213"/>
    </location>
</feature>
<dbReference type="Proteomes" id="UP000023758">
    <property type="component" value="Unassembled WGS sequence"/>
</dbReference>
<evidence type="ECO:0000256" key="3">
    <source>
        <dbReference type="SAM" id="SignalP"/>
    </source>
</evidence>
<feature type="signal peptide" evidence="3">
    <location>
        <begin position="1"/>
        <end position="23"/>
    </location>
</feature>